<dbReference type="PANTHER" id="PTHR46291">
    <property type="entry name" value="C2 DOMAIN-CONTAINING PROTEIN"/>
    <property type="match status" value="1"/>
</dbReference>
<reference evidence="4" key="1">
    <citation type="submission" date="2011-08" db="EMBL/GenBank/DDBJ databases">
        <title>The draft genome of Latimeria chalumnae.</title>
        <authorList>
            <person name="Di Palma F."/>
            <person name="Alfoldi J."/>
            <person name="Johnson J."/>
            <person name="Berlin A."/>
            <person name="Gnerre S."/>
            <person name="Jaffe D."/>
            <person name="MacCallum I."/>
            <person name="Young S."/>
            <person name="Walker B.J."/>
            <person name="Lander E."/>
            <person name="Lindblad-Toh K."/>
        </authorList>
    </citation>
    <scope>NUCLEOTIDE SEQUENCE [LARGE SCALE GENOMIC DNA]</scope>
    <source>
        <strain evidence="4">Wild caught</strain>
    </source>
</reference>
<dbReference type="HOGENOM" id="CLU_051964_0_0_1"/>
<dbReference type="CDD" id="cd00030">
    <property type="entry name" value="C2"/>
    <property type="match status" value="1"/>
</dbReference>
<dbReference type="Ensembl" id="ENSLACT00000002863.1">
    <property type="protein sequence ID" value="ENSLACP00000002841.1"/>
    <property type="gene ID" value="ENSLACG00000002539.1"/>
</dbReference>
<protein>
    <recommendedName>
        <fullName evidence="2">C2 domain-containing protein</fullName>
    </recommendedName>
</protein>
<dbReference type="InterPro" id="IPR000008">
    <property type="entry name" value="C2_dom"/>
</dbReference>
<evidence type="ECO:0000313" key="4">
    <source>
        <dbReference type="Proteomes" id="UP000008672"/>
    </source>
</evidence>
<dbReference type="Pfam" id="PF00168">
    <property type="entry name" value="C2"/>
    <property type="match status" value="1"/>
</dbReference>
<dbReference type="AlphaFoldDB" id="H2ZZM0"/>
<proteinExistence type="predicted"/>
<dbReference type="eggNOG" id="KOG4216">
    <property type="taxonomic scope" value="Eukaryota"/>
</dbReference>
<dbReference type="SUPFAM" id="SSF49562">
    <property type="entry name" value="C2 domain (Calcium/lipid-binding domain, CaLB)"/>
    <property type="match status" value="1"/>
</dbReference>
<dbReference type="Gene3D" id="2.60.40.150">
    <property type="entry name" value="C2 domain"/>
    <property type="match status" value="1"/>
</dbReference>
<evidence type="ECO:0000259" key="2">
    <source>
        <dbReference type="PROSITE" id="PS50004"/>
    </source>
</evidence>
<reference evidence="3" key="3">
    <citation type="submission" date="2025-09" db="UniProtKB">
        <authorList>
            <consortium name="Ensembl"/>
        </authorList>
    </citation>
    <scope>IDENTIFICATION</scope>
</reference>
<dbReference type="InterPro" id="IPR043549">
    <property type="entry name" value="C2C4C/C2C4D"/>
</dbReference>
<organism evidence="3 4">
    <name type="scientific">Latimeria chalumnae</name>
    <name type="common">Coelacanth</name>
    <dbReference type="NCBI Taxonomy" id="7897"/>
    <lineage>
        <taxon>Eukaryota</taxon>
        <taxon>Metazoa</taxon>
        <taxon>Chordata</taxon>
        <taxon>Craniata</taxon>
        <taxon>Vertebrata</taxon>
        <taxon>Euteleostomi</taxon>
        <taxon>Coelacanthiformes</taxon>
        <taxon>Coelacanthidae</taxon>
        <taxon>Latimeria</taxon>
    </lineage>
</organism>
<keyword evidence="4" id="KW-1185">Reference proteome</keyword>
<dbReference type="InParanoid" id="H2ZZM0"/>
<reference evidence="3" key="2">
    <citation type="submission" date="2025-08" db="UniProtKB">
        <authorList>
            <consortium name="Ensembl"/>
        </authorList>
    </citation>
    <scope>IDENTIFICATION</scope>
</reference>
<feature type="region of interest" description="Disordered" evidence="1">
    <location>
        <begin position="260"/>
        <end position="281"/>
    </location>
</feature>
<dbReference type="PROSITE" id="PS50004">
    <property type="entry name" value="C2"/>
    <property type="match status" value="1"/>
</dbReference>
<evidence type="ECO:0000313" key="3">
    <source>
        <dbReference type="Ensembl" id="ENSLACP00000002841.1"/>
    </source>
</evidence>
<dbReference type="EMBL" id="AFYH01262015">
    <property type="status" value="NOT_ANNOTATED_CDS"/>
    <property type="molecule type" value="Genomic_DNA"/>
</dbReference>
<dbReference type="Bgee" id="ENSLACG00000002539">
    <property type="expression patterns" value="Expressed in pelvic fin and 2 other cell types or tissues"/>
</dbReference>
<dbReference type="Proteomes" id="UP000008672">
    <property type="component" value="Unassembled WGS sequence"/>
</dbReference>
<name>H2ZZM0_LATCH</name>
<evidence type="ECO:0000256" key="1">
    <source>
        <dbReference type="SAM" id="MobiDB-lite"/>
    </source>
</evidence>
<dbReference type="SMART" id="SM00239">
    <property type="entry name" value="C2"/>
    <property type="match status" value="1"/>
</dbReference>
<dbReference type="GeneTree" id="ENSGT00940000162206"/>
<dbReference type="InterPro" id="IPR035892">
    <property type="entry name" value="C2_domain_sf"/>
</dbReference>
<accession>H2ZZM0</accession>
<sequence length="436" mass="48888">CMFLEKLQRSVEDLTRVSSDSVEDKLGVAMFWLNQKTAGSRSNKTSPCPNVLTPDRIPEFFIPPKLSVFKVNVCDEGLNFQEEPKVTRGAKWVTKGLVYSGQRHIIQIENVDQDSNNSEEETEQRLQSAYSMPHLAQAAGFTFLAESPHTRRRESLFHAKCPLHKLMNSARKQSFENLAAPESPPVSNLRVSSPDMRPPRSFCKPSIFGNLDSDTASSTESSPFSSPLLTRSLAGTLVCQAYSRQRLFCRMLNTKVTSRAGSLSTDDVSSSDNSPNISRKGNKTGMLTQSCATLAPPPLYHFDFICCHERLTKESSVDLSKGGKLRLFAEYIQENSSLRIRLINAEGLYRPSFNTKNIHCCCTLYLQPGRLQKQRSTIIKNSRNPIFNEDFFFEGVSQDDLTSKSIKIKVINKSCSIKRNFLLGECELQLCSILPS</sequence>
<dbReference type="STRING" id="7897.ENSLACP00000002841"/>
<gene>
    <name evidence="3" type="primary">LOC102346194</name>
</gene>
<dbReference type="OMA" id="PHCDPRH"/>
<dbReference type="PANTHER" id="PTHR46291:SF10">
    <property type="entry name" value="C2 CALCIUM-DEPENDENT DOMAIN-CONTAINING PROTEIN 4C-LIKE"/>
    <property type="match status" value="1"/>
</dbReference>
<feature type="domain" description="C2" evidence="2">
    <location>
        <begin position="321"/>
        <end position="436"/>
    </location>
</feature>